<proteinExistence type="predicted"/>
<organism evidence="2">
    <name type="scientific">Triticum aestivum</name>
    <name type="common">Wheat</name>
    <dbReference type="NCBI Taxonomy" id="4565"/>
    <lineage>
        <taxon>Eukaryota</taxon>
        <taxon>Viridiplantae</taxon>
        <taxon>Streptophyta</taxon>
        <taxon>Embryophyta</taxon>
        <taxon>Tracheophyta</taxon>
        <taxon>Spermatophyta</taxon>
        <taxon>Magnoliopsida</taxon>
        <taxon>Liliopsida</taxon>
        <taxon>Poales</taxon>
        <taxon>Poaceae</taxon>
        <taxon>BOP clade</taxon>
        <taxon>Pooideae</taxon>
        <taxon>Triticodae</taxon>
        <taxon>Triticeae</taxon>
        <taxon>Triticinae</taxon>
        <taxon>Triticum</taxon>
    </lineage>
</organism>
<reference evidence="2" key="1">
    <citation type="submission" date="2018-08" db="EMBL/GenBank/DDBJ databases">
        <authorList>
            <person name="Rossello M."/>
        </authorList>
    </citation>
    <scope>NUCLEOTIDE SEQUENCE [LARGE SCALE GENOMIC DNA]</scope>
    <source>
        <strain evidence="2">cv. Chinese Spring</strain>
    </source>
</reference>
<dbReference type="SUPFAM" id="SSF81383">
    <property type="entry name" value="F-box domain"/>
    <property type="match status" value="1"/>
</dbReference>
<dbReference type="Pfam" id="PF08268">
    <property type="entry name" value="FBA_3"/>
    <property type="match status" value="1"/>
</dbReference>
<dbReference type="AlphaFoldDB" id="A0A3B6EQV7"/>
<dbReference type="Proteomes" id="UP000019116">
    <property type="component" value="Chromosome 3A"/>
</dbReference>
<feature type="domain" description="F-box associated beta-propeller type 3" evidence="1">
    <location>
        <begin position="156"/>
        <end position="326"/>
    </location>
</feature>
<sequence>MHFCSFPRDRKTYHSAAAAAAVTTTHTHTHTHKQSRMSSQPAAARAAATHLLPGLPDEVVVWEILVRLPPKALLRCRAVRRAWRLATSTRDFLLAHHARQPTAPLLHGYNCAGDVVDSLDIIPLDNVAGADAADQLQYSARPGIRSVYGHGLVLHDSCDGLLLLSLYSTHSVYNPATRQYAPLQQLNGFMPLGMYRHGPTGEYRLLLHPFRRSVAPDAQDGAHVFSLGSGQLPRYIGCSDTQELIHISAGSVLFHGSLHWYMNRIVMVFDTIAESFRSMRCPIVIGCEDLFEMGDMLGMFSLNYEGTSVEIWAMQDYEAEIWALKYRVEFPVAEISLQCGKFDHHWEVIVTSWDSDVLVLLRFDDWLLQVGMEGQLVASFHRKGLRPTRLRLKQSLVSHAFFPTLEGYVVNGSPFIR</sequence>
<reference evidence="2" key="2">
    <citation type="submission" date="2018-10" db="UniProtKB">
        <authorList>
            <consortium name="EnsemblPlants"/>
        </authorList>
    </citation>
    <scope>IDENTIFICATION</scope>
</reference>
<accession>A0A3B6EQV7</accession>
<dbReference type="Gramene" id="TraesCS3A03G1090100.1">
    <property type="protein sequence ID" value="TraesCS3A03G1090100.1.CDS1"/>
    <property type="gene ID" value="TraesCS3A03G1090100"/>
</dbReference>
<dbReference type="InterPro" id="IPR013187">
    <property type="entry name" value="F-box-assoc_dom_typ3"/>
</dbReference>
<evidence type="ECO:0000313" key="3">
    <source>
        <dbReference type="Proteomes" id="UP000019116"/>
    </source>
</evidence>
<protein>
    <recommendedName>
        <fullName evidence="1">F-box associated beta-propeller type 3 domain-containing protein</fullName>
    </recommendedName>
</protein>
<name>A0A3B6EQV7_WHEAT</name>
<dbReference type="OMA" id="YSTHSVY"/>
<dbReference type="Gramene" id="TraesCS3A02G467400.1">
    <property type="protein sequence ID" value="TraesCS3A02G467400.1.cds1"/>
    <property type="gene ID" value="TraesCS3A02G467400"/>
</dbReference>
<dbReference type="InterPro" id="IPR036047">
    <property type="entry name" value="F-box-like_dom_sf"/>
</dbReference>
<dbReference type="OrthoDB" id="637689at2759"/>
<dbReference type="EnsemblPlants" id="TraesCS3A02G467400.1">
    <property type="protein sequence ID" value="TraesCS3A02G467400.1.cds1"/>
    <property type="gene ID" value="TraesCS3A02G467400"/>
</dbReference>
<dbReference type="NCBIfam" id="TIGR01640">
    <property type="entry name" value="F_box_assoc_1"/>
    <property type="match status" value="1"/>
</dbReference>
<evidence type="ECO:0000313" key="2">
    <source>
        <dbReference type="EnsemblPlants" id="TraesCS3A02G467400.1.cds1"/>
    </source>
</evidence>
<evidence type="ECO:0000259" key="1">
    <source>
        <dbReference type="Pfam" id="PF08268"/>
    </source>
</evidence>
<dbReference type="PANTHER" id="PTHR47993:SF200">
    <property type="entry name" value="GENOME ASSEMBLY, CHROMOSOME: II"/>
    <property type="match status" value="1"/>
</dbReference>
<dbReference type="InterPro" id="IPR050233">
    <property type="entry name" value="A_thaliana_F-box"/>
</dbReference>
<dbReference type="PANTHER" id="PTHR47993">
    <property type="entry name" value="OS09G0372900 PROTEIN-RELATED"/>
    <property type="match status" value="1"/>
</dbReference>
<dbReference type="InterPro" id="IPR017451">
    <property type="entry name" value="F-box-assoc_interact_dom"/>
</dbReference>
<keyword evidence="3" id="KW-1185">Reference proteome</keyword>